<dbReference type="CDD" id="cd00009">
    <property type="entry name" value="AAA"/>
    <property type="match status" value="1"/>
</dbReference>
<keyword evidence="5" id="KW-0804">Transcription</keyword>
<evidence type="ECO:0000313" key="8">
    <source>
        <dbReference type="Proteomes" id="UP001370348"/>
    </source>
</evidence>
<dbReference type="EMBL" id="CP089984">
    <property type="protein sequence ID" value="WXB20076.1"/>
    <property type="molecule type" value="Genomic_DNA"/>
</dbReference>
<dbReference type="InterPro" id="IPR002078">
    <property type="entry name" value="Sigma_54_int"/>
</dbReference>
<evidence type="ECO:0000313" key="7">
    <source>
        <dbReference type="EMBL" id="WXB20076.1"/>
    </source>
</evidence>
<accession>A0ABZ2MC53</accession>
<dbReference type="Gene3D" id="1.10.8.60">
    <property type="match status" value="1"/>
</dbReference>
<dbReference type="SMART" id="SM00382">
    <property type="entry name" value="AAA"/>
    <property type="match status" value="1"/>
</dbReference>
<dbReference type="Gene3D" id="1.10.10.60">
    <property type="entry name" value="Homeodomain-like"/>
    <property type="match status" value="1"/>
</dbReference>
<evidence type="ECO:0000256" key="5">
    <source>
        <dbReference type="ARBA" id="ARBA00023163"/>
    </source>
</evidence>
<dbReference type="PROSITE" id="PS00675">
    <property type="entry name" value="SIGMA54_INTERACT_1"/>
    <property type="match status" value="1"/>
</dbReference>
<proteinExistence type="predicted"/>
<dbReference type="Proteomes" id="UP001370348">
    <property type="component" value="Chromosome"/>
</dbReference>
<reference evidence="7 8" key="1">
    <citation type="submission" date="2021-12" db="EMBL/GenBank/DDBJ databases">
        <title>Discovery of the Pendulisporaceae a myxobacterial family with distinct sporulation behavior and unique specialized metabolism.</title>
        <authorList>
            <person name="Garcia R."/>
            <person name="Popoff A."/>
            <person name="Bader C.D."/>
            <person name="Loehr J."/>
            <person name="Walesch S."/>
            <person name="Walt C."/>
            <person name="Boldt J."/>
            <person name="Bunk B."/>
            <person name="Haeckl F.J.F.P.J."/>
            <person name="Gunesch A.P."/>
            <person name="Birkelbach J."/>
            <person name="Nuebel U."/>
            <person name="Pietschmann T."/>
            <person name="Bach T."/>
            <person name="Mueller R."/>
        </authorList>
    </citation>
    <scope>NUCLEOTIDE SEQUENCE [LARGE SCALE GENOMIC DNA]</scope>
    <source>
        <strain evidence="7 8">MSr11954</strain>
    </source>
</reference>
<dbReference type="SUPFAM" id="SSF46689">
    <property type="entry name" value="Homeodomain-like"/>
    <property type="match status" value="1"/>
</dbReference>
<keyword evidence="2" id="KW-0067">ATP-binding</keyword>
<dbReference type="Gene3D" id="3.40.50.300">
    <property type="entry name" value="P-loop containing nucleotide triphosphate hydrolases"/>
    <property type="match status" value="1"/>
</dbReference>
<dbReference type="SUPFAM" id="SSF52540">
    <property type="entry name" value="P-loop containing nucleoside triphosphate hydrolases"/>
    <property type="match status" value="1"/>
</dbReference>
<evidence type="ECO:0000256" key="4">
    <source>
        <dbReference type="ARBA" id="ARBA00023125"/>
    </source>
</evidence>
<protein>
    <submittedName>
        <fullName evidence="7">Sigma-54 dependent transcriptional regulator</fullName>
    </submittedName>
</protein>
<dbReference type="InterPro" id="IPR009057">
    <property type="entry name" value="Homeodomain-like_sf"/>
</dbReference>
<dbReference type="PRINTS" id="PR01590">
    <property type="entry name" value="HTHFIS"/>
</dbReference>
<dbReference type="InterPro" id="IPR002197">
    <property type="entry name" value="HTH_Fis"/>
</dbReference>
<dbReference type="PROSITE" id="PS50045">
    <property type="entry name" value="SIGMA54_INTERACT_4"/>
    <property type="match status" value="1"/>
</dbReference>
<dbReference type="InterPro" id="IPR058031">
    <property type="entry name" value="AAA_lid_NorR"/>
</dbReference>
<organism evidence="7 8">
    <name type="scientific">Pendulispora albinea</name>
    <dbReference type="NCBI Taxonomy" id="2741071"/>
    <lineage>
        <taxon>Bacteria</taxon>
        <taxon>Pseudomonadati</taxon>
        <taxon>Myxococcota</taxon>
        <taxon>Myxococcia</taxon>
        <taxon>Myxococcales</taxon>
        <taxon>Sorangiineae</taxon>
        <taxon>Pendulisporaceae</taxon>
        <taxon>Pendulispora</taxon>
    </lineage>
</organism>
<keyword evidence="1" id="KW-0547">Nucleotide-binding</keyword>
<gene>
    <name evidence="7" type="ORF">LZC94_22990</name>
</gene>
<keyword evidence="3" id="KW-0805">Transcription regulation</keyword>
<keyword evidence="4" id="KW-0238">DNA-binding</keyword>
<dbReference type="RefSeq" id="WP_394829677.1">
    <property type="nucleotide sequence ID" value="NZ_CP089984.1"/>
</dbReference>
<dbReference type="PANTHER" id="PTHR32071:SF117">
    <property type="entry name" value="PTS-DEPENDENT DIHYDROXYACETONE KINASE OPERON REGULATORY PROTEIN-RELATED"/>
    <property type="match status" value="1"/>
</dbReference>
<evidence type="ECO:0000256" key="2">
    <source>
        <dbReference type="ARBA" id="ARBA00022840"/>
    </source>
</evidence>
<keyword evidence="8" id="KW-1185">Reference proteome</keyword>
<dbReference type="Pfam" id="PF02954">
    <property type="entry name" value="HTH_8"/>
    <property type="match status" value="1"/>
</dbReference>
<dbReference type="Pfam" id="PF25601">
    <property type="entry name" value="AAA_lid_14"/>
    <property type="match status" value="1"/>
</dbReference>
<dbReference type="InterPro" id="IPR003593">
    <property type="entry name" value="AAA+_ATPase"/>
</dbReference>
<evidence type="ECO:0000256" key="3">
    <source>
        <dbReference type="ARBA" id="ARBA00023015"/>
    </source>
</evidence>
<feature type="domain" description="Sigma-54 factor interaction" evidence="6">
    <location>
        <begin position="142"/>
        <end position="367"/>
    </location>
</feature>
<dbReference type="InterPro" id="IPR025662">
    <property type="entry name" value="Sigma_54_int_dom_ATP-bd_1"/>
</dbReference>
<evidence type="ECO:0000256" key="1">
    <source>
        <dbReference type="ARBA" id="ARBA00022741"/>
    </source>
</evidence>
<evidence type="ECO:0000259" key="6">
    <source>
        <dbReference type="PROSITE" id="PS50045"/>
    </source>
</evidence>
<dbReference type="Pfam" id="PF00158">
    <property type="entry name" value="Sigma54_activat"/>
    <property type="match status" value="1"/>
</dbReference>
<sequence length="470" mass="50592">MSEDSRYDWGGSRGARRGHVGLISRSADLLERVESVAAQCGTVVNVASDVASARELLIAPDYAVKIVDRVSLGLLPGAACAGCAVLDTVFREATISLLVGPRAGDDAGTIQRYAPTELEPLVHEVRSILLRNEGAKTLELEIVGTSASIRAVREQIELVAPYREISVMLLGETGTGKELVAQAIHRLGAPPGAPFVAINCAAVPESLFESELFGHEAGAYTGARGARVGLLEAAGQGVVFLDEVGDMPLALQSKLLRVLETRTFRRVGGTRDLPLQARVVSATNADLELVLRPDLLYRLAGFTIPLPTLRERGDDIALLACVFLKRFSERHRLSVKRFSEAALARLRAHPWPGNVRELRGAVEHAAILSTGPYLEDAHVALAIAPFLRRERLPPAAGSGAYPAAYPAVVASVAARLGESSLERPRLRDLERDMILRAYEDANHKLSGAARSLGIPRSTLRDKLRRFGVLT</sequence>
<dbReference type="PANTHER" id="PTHR32071">
    <property type="entry name" value="TRANSCRIPTIONAL REGULATORY PROTEIN"/>
    <property type="match status" value="1"/>
</dbReference>
<name>A0ABZ2MC53_9BACT</name>
<dbReference type="InterPro" id="IPR027417">
    <property type="entry name" value="P-loop_NTPase"/>
</dbReference>